<dbReference type="HOGENOM" id="CLU_2240743_0_0_1"/>
<organism evidence="2">
    <name type="scientific">Oryza brachyantha</name>
    <name type="common">malo sina</name>
    <dbReference type="NCBI Taxonomy" id="4533"/>
    <lineage>
        <taxon>Eukaryota</taxon>
        <taxon>Viridiplantae</taxon>
        <taxon>Streptophyta</taxon>
        <taxon>Embryophyta</taxon>
        <taxon>Tracheophyta</taxon>
        <taxon>Spermatophyta</taxon>
        <taxon>Magnoliopsida</taxon>
        <taxon>Liliopsida</taxon>
        <taxon>Poales</taxon>
        <taxon>Poaceae</taxon>
        <taxon>BOP clade</taxon>
        <taxon>Oryzoideae</taxon>
        <taxon>Oryzeae</taxon>
        <taxon>Oryzinae</taxon>
        <taxon>Oryza</taxon>
    </lineage>
</organism>
<keyword evidence="1" id="KW-0472">Membrane</keyword>
<accession>J3LLS8</accession>
<keyword evidence="3" id="KW-1185">Reference proteome</keyword>
<dbReference type="EnsemblPlants" id="OB03G20040.1">
    <property type="protein sequence ID" value="OB03G20040.1"/>
    <property type="gene ID" value="OB03G20040"/>
</dbReference>
<protein>
    <submittedName>
        <fullName evidence="2">Uncharacterized protein</fullName>
    </submittedName>
</protein>
<reference evidence="2" key="2">
    <citation type="submission" date="2013-04" db="UniProtKB">
        <authorList>
            <consortium name="EnsemblPlants"/>
        </authorList>
    </citation>
    <scope>IDENTIFICATION</scope>
</reference>
<name>J3LLS8_ORYBR</name>
<dbReference type="AlphaFoldDB" id="J3LLS8"/>
<evidence type="ECO:0000256" key="1">
    <source>
        <dbReference type="SAM" id="Phobius"/>
    </source>
</evidence>
<keyword evidence="1" id="KW-1133">Transmembrane helix</keyword>
<dbReference type="Proteomes" id="UP000006038">
    <property type="component" value="Chromosome 3"/>
</dbReference>
<sequence length="105" mass="12275">MSHLKIAEGRQLGKMGHECMLLQLLRPSLLCSYIYLISAIFLSSFRVQTGDFDDKFYLTFSQRNKLFLFNIRLVHSVELNFYSLAGPFCLHEEQAIMINDLVRRI</sequence>
<proteinExistence type="predicted"/>
<reference evidence="2" key="1">
    <citation type="journal article" date="2013" name="Nat. Commun.">
        <title>Whole-genome sequencing of Oryza brachyantha reveals mechanisms underlying Oryza genome evolution.</title>
        <authorList>
            <person name="Chen J."/>
            <person name="Huang Q."/>
            <person name="Gao D."/>
            <person name="Wang J."/>
            <person name="Lang Y."/>
            <person name="Liu T."/>
            <person name="Li B."/>
            <person name="Bai Z."/>
            <person name="Luis Goicoechea J."/>
            <person name="Liang C."/>
            <person name="Chen C."/>
            <person name="Zhang W."/>
            <person name="Sun S."/>
            <person name="Liao Y."/>
            <person name="Zhang X."/>
            <person name="Yang L."/>
            <person name="Song C."/>
            <person name="Wang M."/>
            <person name="Shi J."/>
            <person name="Liu G."/>
            <person name="Liu J."/>
            <person name="Zhou H."/>
            <person name="Zhou W."/>
            <person name="Yu Q."/>
            <person name="An N."/>
            <person name="Chen Y."/>
            <person name="Cai Q."/>
            <person name="Wang B."/>
            <person name="Liu B."/>
            <person name="Min J."/>
            <person name="Huang Y."/>
            <person name="Wu H."/>
            <person name="Li Z."/>
            <person name="Zhang Y."/>
            <person name="Yin Y."/>
            <person name="Song W."/>
            <person name="Jiang J."/>
            <person name="Jackson S.A."/>
            <person name="Wing R.A."/>
            <person name="Wang J."/>
            <person name="Chen M."/>
        </authorList>
    </citation>
    <scope>NUCLEOTIDE SEQUENCE [LARGE SCALE GENOMIC DNA]</scope>
    <source>
        <strain evidence="2">cv. IRGC 101232</strain>
    </source>
</reference>
<evidence type="ECO:0000313" key="3">
    <source>
        <dbReference type="Proteomes" id="UP000006038"/>
    </source>
</evidence>
<feature type="transmembrane region" description="Helical" evidence="1">
    <location>
        <begin position="21"/>
        <end position="42"/>
    </location>
</feature>
<evidence type="ECO:0000313" key="2">
    <source>
        <dbReference type="EnsemblPlants" id="OB03G20040.1"/>
    </source>
</evidence>
<keyword evidence="1" id="KW-0812">Transmembrane</keyword>
<dbReference type="Gramene" id="OB03G20040.1">
    <property type="protein sequence ID" value="OB03G20040.1"/>
    <property type="gene ID" value="OB03G20040"/>
</dbReference>